<name>A0A3Q9I9J2_9BACL</name>
<sequence length="62" mass="6553">MPWPMVHFGVSEELTSGKASPSLLLGSIAPDAIHARGEITDSIYSMLGGPSLIFIRPLGRAC</sequence>
<evidence type="ECO:0000313" key="2">
    <source>
        <dbReference type="Proteomes" id="UP000270678"/>
    </source>
</evidence>
<proteinExistence type="predicted"/>
<dbReference type="KEGG" id="plut:EI981_15925"/>
<dbReference type="OrthoDB" id="9810012at2"/>
<dbReference type="Proteomes" id="UP000270678">
    <property type="component" value="Chromosome"/>
</dbReference>
<evidence type="ECO:0000313" key="1">
    <source>
        <dbReference type="EMBL" id="AZS15776.1"/>
    </source>
</evidence>
<accession>A0A3Q9I9J2</accession>
<organism evidence="1 2">
    <name type="scientific">Paenibacillus lutimineralis</name>
    <dbReference type="NCBI Taxonomy" id="2707005"/>
    <lineage>
        <taxon>Bacteria</taxon>
        <taxon>Bacillati</taxon>
        <taxon>Bacillota</taxon>
        <taxon>Bacilli</taxon>
        <taxon>Bacillales</taxon>
        <taxon>Paenibacillaceae</taxon>
        <taxon>Paenibacillus</taxon>
    </lineage>
</organism>
<reference evidence="2" key="1">
    <citation type="submission" date="2018-12" db="EMBL/GenBank/DDBJ databases">
        <title>Complete genome sequence of Paenibacillus sp. MBLB1234.</title>
        <authorList>
            <person name="Nam Y.-D."/>
            <person name="Kang J."/>
            <person name="Chung W.-H."/>
            <person name="Park Y.S."/>
        </authorList>
    </citation>
    <scope>NUCLEOTIDE SEQUENCE [LARGE SCALE GENOMIC DNA]</scope>
    <source>
        <strain evidence="2">MBLB1234</strain>
    </source>
</reference>
<dbReference type="AlphaFoldDB" id="A0A3Q9I9J2"/>
<gene>
    <name evidence="1" type="ORF">EI981_15925</name>
</gene>
<protein>
    <submittedName>
        <fullName evidence="1">Uncharacterized protein</fullName>
    </submittedName>
</protein>
<keyword evidence="2" id="KW-1185">Reference proteome</keyword>
<dbReference type="EMBL" id="CP034346">
    <property type="protein sequence ID" value="AZS15776.1"/>
    <property type="molecule type" value="Genomic_DNA"/>
</dbReference>